<feature type="transmembrane region" description="Helical" evidence="1">
    <location>
        <begin position="62"/>
        <end position="84"/>
    </location>
</feature>
<gene>
    <name evidence="2" type="ORF">P154DRAFT_246622</name>
</gene>
<protein>
    <submittedName>
        <fullName evidence="2">Uncharacterized protein</fullName>
    </submittedName>
</protein>
<keyword evidence="3" id="KW-1185">Reference proteome</keyword>
<accession>A0A6A5WCV5</accession>
<keyword evidence="1" id="KW-0812">Transmembrane</keyword>
<feature type="transmembrane region" description="Helical" evidence="1">
    <location>
        <begin position="20"/>
        <end position="42"/>
    </location>
</feature>
<name>A0A6A5WCV5_9PLEO</name>
<dbReference type="Gene3D" id="1.20.58.340">
    <property type="entry name" value="Magnesium transport protein CorA, transmembrane region"/>
    <property type="match status" value="1"/>
</dbReference>
<evidence type="ECO:0000313" key="3">
    <source>
        <dbReference type="Proteomes" id="UP000799779"/>
    </source>
</evidence>
<dbReference type="Proteomes" id="UP000799779">
    <property type="component" value="Unassembled WGS sequence"/>
</dbReference>
<reference evidence="2" key="1">
    <citation type="journal article" date="2020" name="Stud. Mycol.">
        <title>101 Dothideomycetes genomes: a test case for predicting lifestyles and emergence of pathogens.</title>
        <authorList>
            <person name="Haridas S."/>
            <person name="Albert R."/>
            <person name="Binder M."/>
            <person name="Bloem J."/>
            <person name="Labutti K."/>
            <person name="Salamov A."/>
            <person name="Andreopoulos B."/>
            <person name="Baker S."/>
            <person name="Barry K."/>
            <person name="Bills G."/>
            <person name="Bluhm B."/>
            <person name="Cannon C."/>
            <person name="Castanera R."/>
            <person name="Culley D."/>
            <person name="Daum C."/>
            <person name="Ezra D."/>
            <person name="Gonzalez J."/>
            <person name="Henrissat B."/>
            <person name="Kuo A."/>
            <person name="Liang C."/>
            <person name="Lipzen A."/>
            <person name="Lutzoni F."/>
            <person name="Magnuson J."/>
            <person name="Mondo S."/>
            <person name="Nolan M."/>
            <person name="Ohm R."/>
            <person name="Pangilinan J."/>
            <person name="Park H.-J."/>
            <person name="Ramirez L."/>
            <person name="Alfaro M."/>
            <person name="Sun H."/>
            <person name="Tritt A."/>
            <person name="Yoshinaga Y."/>
            <person name="Zwiers L.-H."/>
            <person name="Turgeon B."/>
            <person name="Goodwin S."/>
            <person name="Spatafora J."/>
            <person name="Crous P."/>
            <person name="Grigoriev I."/>
        </authorList>
    </citation>
    <scope>NUCLEOTIDE SEQUENCE</scope>
    <source>
        <strain evidence="2">CBS 123094</strain>
    </source>
</reference>
<sequence length="113" mass="12880">MKAIAEDSKQVALATSKDSAVMVIIAILTMVFLPATFTATLFSTTFFDFRKEKGKTVVSTTFWIYWVVTLALTLVTMTCAGYFWRMRDRKMRLTFEKGREELEKIDSTGKAVE</sequence>
<dbReference type="OrthoDB" id="3738195at2759"/>
<dbReference type="AlphaFoldDB" id="A0A6A5WCV5"/>
<keyword evidence="1" id="KW-0472">Membrane</keyword>
<keyword evidence="1" id="KW-1133">Transmembrane helix</keyword>
<organism evidence="2 3">
    <name type="scientific">Amniculicola lignicola CBS 123094</name>
    <dbReference type="NCBI Taxonomy" id="1392246"/>
    <lineage>
        <taxon>Eukaryota</taxon>
        <taxon>Fungi</taxon>
        <taxon>Dikarya</taxon>
        <taxon>Ascomycota</taxon>
        <taxon>Pezizomycotina</taxon>
        <taxon>Dothideomycetes</taxon>
        <taxon>Pleosporomycetidae</taxon>
        <taxon>Pleosporales</taxon>
        <taxon>Amniculicolaceae</taxon>
        <taxon>Amniculicola</taxon>
    </lineage>
</organism>
<proteinExistence type="predicted"/>
<evidence type="ECO:0000256" key="1">
    <source>
        <dbReference type="SAM" id="Phobius"/>
    </source>
</evidence>
<evidence type="ECO:0000313" key="2">
    <source>
        <dbReference type="EMBL" id="KAF1998629.1"/>
    </source>
</evidence>
<dbReference type="EMBL" id="ML977602">
    <property type="protein sequence ID" value="KAF1998629.1"/>
    <property type="molecule type" value="Genomic_DNA"/>
</dbReference>